<dbReference type="Proteomes" id="UP000053750">
    <property type="component" value="Unassembled WGS sequence"/>
</dbReference>
<dbReference type="EMBL" id="JFHU01000024">
    <property type="protein sequence ID" value="EXX91732.1"/>
    <property type="molecule type" value="Genomic_DNA"/>
</dbReference>
<sequence length="374" mass="42874">MTGHITAAKPILAILTIEDDIQLFRGNRSNFADLVLTGQELGFVVYVVTVKQLKLNKTQIAGFTFNSGTQSWHTGLFPLPDIVYNRVPMREDELQPAVRKKIDACLRHPTIRLFNPYFFNKWTLFEWLSLSKSTKPFVPTTRRLMTQIGLKRMLKRHPYLYLKPVSGKAGKGIMSVRLLPEKQRPYRLKLQIKRRSRTYRCKSFSRLWFRIRRQSSGEAYIAQQGIELATAEERQFDLRALIQKNGRGQWDITGIGARVAGTTSITTHVPRGGMIEDPEKLLTGTFGLEQARRLMVAVRNAALMIARQIERGSGCELGEMSMDLGVDKLGGIWFFEANSKPMKFDEPHIRKKSLERLFQYSRYLLKPKPKRGGA</sequence>
<evidence type="ECO:0000313" key="2">
    <source>
        <dbReference type="Proteomes" id="UP000053750"/>
    </source>
</evidence>
<comment type="caution">
    <text evidence="1">The sequence shown here is derived from an EMBL/GenBank/DDBJ whole genome shotgun (WGS) entry which is preliminary data.</text>
</comment>
<dbReference type="SUPFAM" id="SSF56059">
    <property type="entry name" value="Glutathione synthetase ATP-binding domain-like"/>
    <property type="match status" value="1"/>
</dbReference>
<dbReference type="AlphaFoldDB" id="A0A9W5S2F7"/>
<proteinExistence type="predicted"/>
<keyword evidence="2" id="KW-1185">Reference proteome</keyword>
<reference evidence="1 2" key="1">
    <citation type="submission" date="2014-02" db="EMBL/GenBank/DDBJ databases">
        <title>Genome sequence of Paenibacillus darwinianus reveals adaptive mechanisms for survival in Antarctic soils.</title>
        <authorList>
            <person name="Dsouza M."/>
            <person name="Taylor M.W."/>
            <person name="Turner S.J."/>
            <person name="Aislabie J."/>
        </authorList>
    </citation>
    <scope>NUCLEOTIDE SEQUENCE [LARGE SCALE GENOMIC DNA]</scope>
    <source>
        <strain evidence="1 2">CE1</strain>
    </source>
</reference>
<evidence type="ECO:0000313" key="1">
    <source>
        <dbReference type="EMBL" id="EXX91732.1"/>
    </source>
</evidence>
<accession>A0A9W5S2F7</accession>
<organism evidence="1 2">
    <name type="scientific">Paenibacillus darwinianus</name>
    <dbReference type="NCBI Taxonomy" id="1380763"/>
    <lineage>
        <taxon>Bacteria</taxon>
        <taxon>Bacillati</taxon>
        <taxon>Bacillota</taxon>
        <taxon>Bacilli</taxon>
        <taxon>Bacillales</taxon>
        <taxon>Paenibacillaceae</taxon>
        <taxon>Paenibacillus</taxon>
    </lineage>
</organism>
<gene>
    <name evidence="1" type="ORF">BG53_09375</name>
</gene>
<name>A0A9W5S2F7_9BACL</name>
<dbReference type="InterPro" id="IPR026838">
    <property type="entry name" value="YheC/D"/>
</dbReference>
<protein>
    <submittedName>
        <fullName evidence="1">Endospore coat-associated protein</fullName>
    </submittedName>
</protein>
<dbReference type="Pfam" id="PF14398">
    <property type="entry name" value="ATPgrasp_YheCD"/>
    <property type="match status" value="1"/>
</dbReference>